<protein>
    <submittedName>
        <fullName evidence="1">Uncharacterized protein</fullName>
    </submittedName>
</protein>
<dbReference type="AlphaFoldDB" id="A0A9J5YVF5"/>
<dbReference type="OrthoDB" id="1324785at2759"/>
<keyword evidence="2" id="KW-1185">Reference proteome</keyword>
<evidence type="ECO:0000313" key="1">
    <source>
        <dbReference type="EMBL" id="KAG5604553.1"/>
    </source>
</evidence>
<comment type="caution">
    <text evidence="1">The sequence shown here is derived from an EMBL/GenBank/DDBJ whole genome shotgun (WGS) entry which is preliminary data.</text>
</comment>
<reference evidence="1 2" key="1">
    <citation type="submission" date="2020-09" db="EMBL/GenBank/DDBJ databases">
        <title>De no assembly of potato wild relative species, Solanum commersonii.</title>
        <authorList>
            <person name="Cho K."/>
        </authorList>
    </citation>
    <scope>NUCLEOTIDE SEQUENCE [LARGE SCALE GENOMIC DNA]</scope>
    <source>
        <strain evidence="1">LZ3.2</strain>
        <tissue evidence="1">Leaf</tissue>
    </source>
</reference>
<dbReference type="Proteomes" id="UP000824120">
    <property type="component" value="Chromosome 5"/>
</dbReference>
<proteinExistence type="predicted"/>
<name>A0A9J5YVF5_SOLCO</name>
<gene>
    <name evidence="1" type="ORF">H5410_026045</name>
</gene>
<evidence type="ECO:0000313" key="2">
    <source>
        <dbReference type="Proteomes" id="UP000824120"/>
    </source>
</evidence>
<dbReference type="EMBL" id="JACXVP010000005">
    <property type="protein sequence ID" value="KAG5604553.1"/>
    <property type="molecule type" value="Genomic_DNA"/>
</dbReference>
<sequence>MDQWPFNCLLTKTCLRSGIAVSMVMKYVDNIVKIVKAGYQWRNMNAETVTWTELEPEYLTTFVINDKRMTSNFNYTLRQL</sequence>
<organism evidence="1 2">
    <name type="scientific">Solanum commersonii</name>
    <name type="common">Commerson's wild potato</name>
    <name type="synonym">Commerson's nightshade</name>
    <dbReference type="NCBI Taxonomy" id="4109"/>
    <lineage>
        <taxon>Eukaryota</taxon>
        <taxon>Viridiplantae</taxon>
        <taxon>Streptophyta</taxon>
        <taxon>Embryophyta</taxon>
        <taxon>Tracheophyta</taxon>
        <taxon>Spermatophyta</taxon>
        <taxon>Magnoliopsida</taxon>
        <taxon>eudicotyledons</taxon>
        <taxon>Gunneridae</taxon>
        <taxon>Pentapetalae</taxon>
        <taxon>asterids</taxon>
        <taxon>lamiids</taxon>
        <taxon>Solanales</taxon>
        <taxon>Solanaceae</taxon>
        <taxon>Solanoideae</taxon>
        <taxon>Solaneae</taxon>
        <taxon>Solanum</taxon>
    </lineage>
</organism>
<accession>A0A9J5YVF5</accession>